<dbReference type="InterPro" id="IPR055936">
    <property type="entry name" value="DUF7514"/>
</dbReference>
<keyword evidence="1" id="KW-0479">Metal-binding</keyword>
<dbReference type="AlphaFoldDB" id="A0AAD7G0U5"/>
<reference evidence="6" key="1">
    <citation type="submission" date="2023-03" db="EMBL/GenBank/DDBJ databases">
        <title>Massive genome expansion in bonnet fungi (Mycena s.s.) driven by repeated elements and novel gene families across ecological guilds.</title>
        <authorList>
            <consortium name="Lawrence Berkeley National Laboratory"/>
            <person name="Harder C.B."/>
            <person name="Miyauchi S."/>
            <person name="Viragh M."/>
            <person name="Kuo A."/>
            <person name="Thoen E."/>
            <person name="Andreopoulos B."/>
            <person name="Lu D."/>
            <person name="Skrede I."/>
            <person name="Drula E."/>
            <person name="Henrissat B."/>
            <person name="Morin E."/>
            <person name="Kohler A."/>
            <person name="Barry K."/>
            <person name="LaButti K."/>
            <person name="Morin E."/>
            <person name="Salamov A."/>
            <person name="Lipzen A."/>
            <person name="Mereny Z."/>
            <person name="Hegedus B."/>
            <person name="Baldrian P."/>
            <person name="Stursova M."/>
            <person name="Weitz H."/>
            <person name="Taylor A."/>
            <person name="Grigoriev I.V."/>
            <person name="Nagy L.G."/>
            <person name="Martin F."/>
            <person name="Kauserud H."/>
        </authorList>
    </citation>
    <scope>NUCLEOTIDE SEQUENCE</scope>
    <source>
        <strain evidence="6">CBHHK067</strain>
    </source>
</reference>
<evidence type="ECO:0000256" key="4">
    <source>
        <dbReference type="SAM" id="MobiDB-lite"/>
    </source>
</evidence>
<feature type="compositionally biased region" description="Polar residues" evidence="4">
    <location>
        <begin position="171"/>
        <end position="189"/>
    </location>
</feature>
<evidence type="ECO:0000256" key="2">
    <source>
        <dbReference type="ARBA" id="ARBA00022771"/>
    </source>
</evidence>
<keyword evidence="3" id="KW-0862">Zinc</keyword>
<proteinExistence type="predicted"/>
<comment type="caution">
    <text evidence="6">The sequence shown here is derived from an EMBL/GenBank/DDBJ whole genome shotgun (WGS) entry which is preliminary data.</text>
</comment>
<dbReference type="Pfam" id="PF24355">
    <property type="entry name" value="DUF7514"/>
    <property type="match status" value="1"/>
</dbReference>
<keyword evidence="7" id="KW-1185">Reference proteome</keyword>
<protein>
    <recommendedName>
        <fullName evidence="5">ZZ-type domain-containing protein</fullName>
    </recommendedName>
</protein>
<dbReference type="Gene3D" id="3.30.60.90">
    <property type="match status" value="1"/>
</dbReference>
<feature type="compositionally biased region" description="Polar residues" evidence="4">
    <location>
        <begin position="131"/>
        <end position="142"/>
    </location>
</feature>
<evidence type="ECO:0000313" key="7">
    <source>
        <dbReference type="Proteomes" id="UP001221757"/>
    </source>
</evidence>
<feature type="region of interest" description="Disordered" evidence="4">
    <location>
        <begin position="131"/>
        <end position="192"/>
    </location>
</feature>
<name>A0AAD7G0U5_MYCRO</name>
<evidence type="ECO:0000256" key="3">
    <source>
        <dbReference type="ARBA" id="ARBA00022833"/>
    </source>
</evidence>
<dbReference type="GO" id="GO:0008270">
    <property type="term" value="F:zinc ion binding"/>
    <property type="evidence" value="ECO:0007669"/>
    <property type="project" value="UniProtKB-KW"/>
</dbReference>
<organism evidence="6 7">
    <name type="scientific">Mycena rosella</name>
    <name type="common">Pink bonnet</name>
    <name type="synonym">Agaricus rosellus</name>
    <dbReference type="NCBI Taxonomy" id="1033263"/>
    <lineage>
        <taxon>Eukaryota</taxon>
        <taxon>Fungi</taxon>
        <taxon>Dikarya</taxon>
        <taxon>Basidiomycota</taxon>
        <taxon>Agaricomycotina</taxon>
        <taxon>Agaricomycetes</taxon>
        <taxon>Agaricomycetidae</taxon>
        <taxon>Agaricales</taxon>
        <taxon>Marasmiineae</taxon>
        <taxon>Mycenaceae</taxon>
        <taxon>Mycena</taxon>
    </lineage>
</organism>
<dbReference type="CDD" id="cd02249">
    <property type="entry name" value="ZZ"/>
    <property type="match status" value="1"/>
</dbReference>
<feature type="domain" description="ZZ-type" evidence="5">
    <location>
        <begin position="2"/>
        <end position="48"/>
    </location>
</feature>
<gene>
    <name evidence="6" type="ORF">B0H17DRAFT_1186239</name>
</gene>
<dbReference type="Proteomes" id="UP001221757">
    <property type="component" value="Unassembled WGS sequence"/>
</dbReference>
<dbReference type="InterPro" id="IPR000433">
    <property type="entry name" value="Znf_ZZ"/>
</dbReference>
<dbReference type="Pfam" id="PF00569">
    <property type="entry name" value="ZZ"/>
    <property type="match status" value="1"/>
</dbReference>
<accession>A0AAD7G0U5</accession>
<dbReference type="InterPro" id="IPR043145">
    <property type="entry name" value="Znf_ZZ_sf"/>
</dbReference>
<evidence type="ECO:0000313" key="6">
    <source>
        <dbReference type="EMBL" id="KAJ7654217.1"/>
    </source>
</evidence>
<sequence length="478" mass="50887">MARTHFGCDACASPIAPIDPRVRCLECSEYDLCADCAVAERFTSPHTAAHQTLVFKMSGSSTTMGVAANTSIVYVSVAAQSSIPQKSPGSPLPALPPALERPTQHLRHMSMPQVLPELQRTSTASALSEIANQQMSSASPLSSPIAYSRPSLPTHMETSPQPQRHVRRALSVSSAGISRPQPQQNNSSPAVVAYTPPPCAGTFFVPSPANAYSAPAYTPPSRDAAYTPLSEPARGWGPFFAEDMSPTPVLTQLLDAIFAYLDTGRTGYLAPEAYSRFLVNQGCVGAENSWNANLTASLGKTKKEAADAALKRTYDALGVEHILRPRAPERPMSVRQPSLTRTLQTFGASFARALVSPPTAGSAMPVLTRAGFADVTAIALLTDPARAWVAFTRVLKMYALPLTRAWGLLPRDVLPAQADPQMLDRVARGTAAVKEQGGRERGERIVQNVFAVENAVAVAALASDTLSLVGNSVGYYSN</sequence>
<evidence type="ECO:0000256" key="1">
    <source>
        <dbReference type="ARBA" id="ARBA00022723"/>
    </source>
</evidence>
<dbReference type="SUPFAM" id="SSF57850">
    <property type="entry name" value="RING/U-box"/>
    <property type="match status" value="1"/>
</dbReference>
<dbReference type="EMBL" id="JARKIE010000325">
    <property type="protein sequence ID" value="KAJ7654217.1"/>
    <property type="molecule type" value="Genomic_DNA"/>
</dbReference>
<dbReference type="SMART" id="SM00291">
    <property type="entry name" value="ZnF_ZZ"/>
    <property type="match status" value="1"/>
</dbReference>
<evidence type="ECO:0000259" key="5">
    <source>
        <dbReference type="SMART" id="SM00291"/>
    </source>
</evidence>
<keyword evidence="2" id="KW-0863">Zinc-finger</keyword>